<feature type="transmembrane region" description="Helical" evidence="7">
    <location>
        <begin position="373"/>
        <end position="391"/>
    </location>
</feature>
<keyword evidence="6 7" id="KW-0472">Membrane</keyword>
<sequence length="444" mass="47455">MSNETAPLLSSYHDSQRERTQQLLAAQQNTSSTQDNHENGYPVDHGRIAWMQVLGGFILFANSWGLPNAFGVFQTYYLDTLMPGQDAAQISWIGSIQLFFTTIGCLPCGVLLDRGYLKSIILAGTLLELLGLLLTSFFHGYWPVFFAQGVCMGIGSGLLALVPVAVLAMFFERRRMLATGLASTGASVAGIVYSLAMRVLFTSVGFAWSIRIFALVILCTNTVAFAVMRLQPQGGEKKSSGFGLHHFKDAPYAVFVGAFALFVASSFVPFFFVQEYAIKLGVEKEMAFNLLSVMNAANIFGRFVPNFVADRYGGVNTLLPLSIACIITLCMLPLAQNLNGLIAVSIVYGFLSGGVIIIPGPTIADLSPAKSEIGVRLGLAYLVAAFGGLLGNPAAGAIKGQGNGAVENFRGVWLFAVGVMGAGTVALVVTRWIKLGSVWAVGRV</sequence>
<keyword evidence="5 7" id="KW-1133">Transmembrane helix</keyword>
<dbReference type="Pfam" id="PF07690">
    <property type="entry name" value="MFS_1"/>
    <property type="match status" value="1"/>
</dbReference>
<dbReference type="PANTHER" id="PTHR11360:SF224">
    <property type="entry name" value="MAJOR FACILITATOR SUPERFAMILY (MFS) PROFILE DOMAIN-CONTAINING PROTEIN-RELATED"/>
    <property type="match status" value="1"/>
</dbReference>
<comment type="subcellular location">
    <subcellularLocation>
        <location evidence="1">Membrane</location>
        <topology evidence="1">Multi-pass membrane protein</topology>
    </subcellularLocation>
</comment>
<dbReference type="GO" id="GO:0016020">
    <property type="term" value="C:membrane"/>
    <property type="evidence" value="ECO:0007669"/>
    <property type="project" value="UniProtKB-SubCell"/>
</dbReference>
<feature type="transmembrane region" description="Helical" evidence="7">
    <location>
        <begin position="48"/>
        <end position="70"/>
    </location>
</feature>
<dbReference type="GO" id="GO:0022857">
    <property type="term" value="F:transmembrane transporter activity"/>
    <property type="evidence" value="ECO:0007669"/>
    <property type="project" value="InterPro"/>
</dbReference>
<accession>A0A9Q8ZE63</accession>
<reference evidence="9" key="1">
    <citation type="submission" date="2021-12" db="EMBL/GenBank/DDBJ databases">
        <title>Curvularia clavata genome.</title>
        <authorList>
            <person name="Cao Y."/>
        </authorList>
    </citation>
    <scope>NUCLEOTIDE SEQUENCE</scope>
    <source>
        <strain evidence="9">Yc1106</strain>
    </source>
</reference>
<evidence type="ECO:0000256" key="6">
    <source>
        <dbReference type="ARBA" id="ARBA00023136"/>
    </source>
</evidence>
<dbReference type="AlphaFoldDB" id="A0A9Q8ZE63"/>
<dbReference type="Gene3D" id="1.20.1250.20">
    <property type="entry name" value="MFS general substrate transporter like domains"/>
    <property type="match status" value="2"/>
</dbReference>
<dbReference type="PANTHER" id="PTHR11360">
    <property type="entry name" value="MONOCARBOXYLATE TRANSPORTER"/>
    <property type="match status" value="1"/>
</dbReference>
<feature type="domain" description="Major facilitator superfamily (MFS) profile" evidence="8">
    <location>
        <begin position="48"/>
        <end position="434"/>
    </location>
</feature>
<feature type="transmembrane region" description="Helical" evidence="7">
    <location>
        <begin position="251"/>
        <end position="274"/>
    </location>
</feature>
<feature type="transmembrane region" description="Helical" evidence="7">
    <location>
        <begin position="411"/>
        <end position="433"/>
    </location>
</feature>
<keyword evidence="10" id="KW-1185">Reference proteome</keyword>
<gene>
    <name evidence="9" type="ORF">yc1106_07108</name>
</gene>
<dbReference type="InterPro" id="IPR036259">
    <property type="entry name" value="MFS_trans_sf"/>
</dbReference>
<evidence type="ECO:0000256" key="7">
    <source>
        <dbReference type="SAM" id="Phobius"/>
    </source>
</evidence>
<dbReference type="InterPro" id="IPR050327">
    <property type="entry name" value="Proton-linked_MCT"/>
</dbReference>
<organism evidence="9 10">
    <name type="scientific">Curvularia clavata</name>
    <dbReference type="NCBI Taxonomy" id="95742"/>
    <lineage>
        <taxon>Eukaryota</taxon>
        <taxon>Fungi</taxon>
        <taxon>Dikarya</taxon>
        <taxon>Ascomycota</taxon>
        <taxon>Pezizomycotina</taxon>
        <taxon>Dothideomycetes</taxon>
        <taxon>Pleosporomycetidae</taxon>
        <taxon>Pleosporales</taxon>
        <taxon>Pleosporineae</taxon>
        <taxon>Pleosporaceae</taxon>
        <taxon>Curvularia</taxon>
    </lineage>
</organism>
<protein>
    <recommendedName>
        <fullName evidence="8">Major facilitator superfamily (MFS) profile domain-containing protein</fullName>
    </recommendedName>
</protein>
<evidence type="ECO:0000313" key="9">
    <source>
        <dbReference type="EMBL" id="USP79834.1"/>
    </source>
</evidence>
<keyword evidence="3" id="KW-0813">Transport</keyword>
<feature type="transmembrane region" description="Helical" evidence="7">
    <location>
        <begin position="208"/>
        <end position="230"/>
    </location>
</feature>
<feature type="transmembrane region" description="Helical" evidence="7">
    <location>
        <begin position="90"/>
        <end position="112"/>
    </location>
</feature>
<evidence type="ECO:0000256" key="3">
    <source>
        <dbReference type="ARBA" id="ARBA00022448"/>
    </source>
</evidence>
<feature type="transmembrane region" description="Helical" evidence="7">
    <location>
        <begin position="317"/>
        <end position="335"/>
    </location>
</feature>
<feature type="transmembrane region" description="Helical" evidence="7">
    <location>
        <begin position="177"/>
        <end position="196"/>
    </location>
</feature>
<dbReference type="InterPro" id="IPR011701">
    <property type="entry name" value="MFS"/>
</dbReference>
<evidence type="ECO:0000259" key="8">
    <source>
        <dbReference type="PROSITE" id="PS50850"/>
    </source>
</evidence>
<name>A0A9Q8ZE63_CURCL</name>
<dbReference type="SUPFAM" id="SSF103473">
    <property type="entry name" value="MFS general substrate transporter"/>
    <property type="match status" value="1"/>
</dbReference>
<dbReference type="Proteomes" id="UP001056012">
    <property type="component" value="Chromosome 5"/>
</dbReference>
<evidence type="ECO:0000256" key="4">
    <source>
        <dbReference type="ARBA" id="ARBA00022692"/>
    </source>
</evidence>
<feature type="transmembrane region" description="Helical" evidence="7">
    <location>
        <begin position="145"/>
        <end position="170"/>
    </location>
</feature>
<evidence type="ECO:0000256" key="2">
    <source>
        <dbReference type="ARBA" id="ARBA00006727"/>
    </source>
</evidence>
<dbReference type="PROSITE" id="PS50850">
    <property type="entry name" value="MFS"/>
    <property type="match status" value="1"/>
</dbReference>
<evidence type="ECO:0000313" key="10">
    <source>
        <dbReference type="Proteomes" id="UP001056012"/>
    </source>
</evidence>
<evidence type="ECO:0000256" key="1">
    <source>
        <dbReference type="ARBA" id="ARBA00004141"/>
    </source>
</evidence>
<comment type="similarity">
    <text evidence="2">Belongs to the major facilitator superfamily. Monocarboxylate porter (TC 2.A.1.13) family.</text>
</comment>
<dbReference type="InterPro" id="IPR020846">
    <property type="entry name" value="MFS_dom"/>
</dbReference>
<feature type="transmembrane region" description="Helical" evidence="7">
    <location>
        <begin position="341"/>
        <end position="361"/>
    </location>
</feature>
<proteinExistence type="inferred from homology"/>
<dbReference type="OrthoDB" id="6509908at2759"/>
<evidence type="ECO:0000256" key="5">
    <source>
        <dbReference type="ARBA" id="ARBA00022989"/>
    </source>
</evidence>
<dbReference type="VEuPathDB" id="FungiDB:yc1106_07108"/>
<keyword evidence="4 7" id="KW-0812">Transmembrane</keyword>
<feature type="transmembrane region" description="Helical" evidence="7">
    <location>
        <begin position="119"/>
        <end position="139"/>
    </location>
</feature>
<dbReference type="EMBL" id="CP089278">
    <property type="protein sequence ID" value="USP79834.1"/>
    <property type="molecule type" value="Genomic_DNA"/>
</dbReference>